<evidence type="ECO:0000259" key="5">
    <source>
        <dbReference type="PROSITE" id="PS50118"/>
    </source>
</evidence>
<dbReference type="GO" id="GO:0000978">
    <property type="term" value="F:RNA polymerase II cis-regulatory region sequence-specific DNA binding"/>
    <property type="evidence" value="ECO:0007669"/>
    <property type="project" value="TreeGrafter"/>
</dbReference>
<dbReference type="PANTHER" id="PTHR45789">
    <property type="entry name" value="FI18025P1"/>
    <property type="match status" value="1"/>
</dbReference>
<dbReference type="SUPFAM" id="SSF47095">
    <property type="entry name" value="HMG-box"/>
    <property type="match status" value="1"/>
</dbReference>
<evidence type="ECO:0000256" key="2">
    <source>
        <dbReference type="ARBA" id="ARBA00023242"/>
    </source>
</evidence>
<dbReference type="GO" id="GO:0045165">
    <property type="term" value="P:cell fate commitment"/>
    <property type="evidence" value="ECO:0007669"/>
    <property type="project" value="TreeGrafter"/>
</dbReference>
<evidence type="ECO:0000256" key="3">
    <source>
        <dbReference type="PROSITE-ProRule" id="PRU00267"/>
    </source>
</evidence>
<dbReference type="Proteomes" id="UP001054945">
    <property type="component" value="Unassembled WGS sequence"/>
</dbReference>
<reference evidence="6 7" key="1">
    <citation type="submission" date="2021-06" db="EMBL/GenBank/DDBJ databases">
        <title>Caerostris extrusa draft genome.</title>
        <authorList>
            <person name="Kono N."/>
            <person name="Arakawa K."/>
        </authorList>
    </citation>
    <scope>NUCLEOTIDE SEQUENCE [LARGE SCALE GENOMIC DNA]</scope>
</reference>
<dbReference type="InterPro" id="IPR036910">
    <property type="entry name" value="HMG_box_dom_sf"/>
</dbReference>
<feature type="domain" description="HMG box" evidence="5">
    <location>
        <begin position="73"/>
        <end position="130"/>
    </location>
</feature>
<dbReference type="GO" id="GO:0000981">
    <property type="term" value="F:DNA-binding transcription factor activity, RNA polymerase II-specific"/>
    <property type="evidence" value="ECO:0007669"/>
    <property type="project" value="TreeGrafter"/>
</dbReference>
<feature type="compositionally biased region" description="Basic residues" evidence="4">
    <location>
        <begin position="75"/>
        <end position="100"/>
    </location>
</feature>
<sequence>MLKLLKLETMAPSFLASPYGVLPPRLRGSGHLGTLMNAGVKDSLSMPLGAGDKQFPLHMYLPASGFPSISLQPKRQQRLSTQRHRQRRWKPSSPVRRARWKAMTNSEKQPYYEEQSRLSRLHMEKHPDYRYRPRPKELALLMAKNCGFRNTSNS</sequence>
<dbReference type="AlphaFoldDB" id="A0AAV4R643"/>
<comment type="caution">
    <text evidence="6">The sequence shown here is derived from an EMBL/GenBank/DDBJ whole genome shotgun (WGS) entry which is preliminary data.</text>
</comment>
<keyword evidence="7" id="KW-1185">Reference proteome</keyword>
<gene>
    <name evidence="6" type="ORF">CEXT_154081</name>
</gene>
<evidence type="ECO:0000313" key="6">
    <source>
        <dbReference type="EMBL" id="GIY17798.1"/>
    </source>
</evidence>
<dbReference type="InterPro" id="IPR009071">
    <property type="entry name" value="HMG_box_dom"/>
</dbReference>
<dbReference type="PANTHER" id="PTHR45789:SF2">
    <property type="entry name" value="FI18025P1"/>
    <property type="match status" value="1"/>
</dbReference>
<dbReference type="GO" id="GO:0005634">
    <property type="term" value="C:nucleus"/>
    <property type="evidence" value="ECO:0007669"/>
    <property type="project" value="UniProtKB-UniRule"/>
</dbReference>
<evidence type="ECO:0000256" key="1">
    <source>
        <dbReference type="ARBA" id="ARBA00023125"/>
    </source>
</evidence>
<accession>A0AAV4R643</accession>
<keyword evidence="1 3" id="KW-0238">DNA-binding</keyword>
<dbReference type="PROSITE" id="PS50118">
    <property type="entry name" value="HMG_BOX_2"/>
    <property type="match status" value="1"/>
</dbReference>
<feature type="region of interest" description="Disordered" evidence="4">
    <location>
        <begin position="68"/>
        <end position="117"/>
    </location>
</feature>
<dbReference type="InterPro" id="IPR051356">
    <property type="entry name" value="SOX/SOX-like_TF"/>
</dbReference>
<proteinExistence type="predicted"/>
<name>A0AAV4R643_CAEEX</name>
<feature type="DNA-binding region" description="HMG box" evidence="3">
    <location>
        <begin position="73"/>
        <end position="130"/>
    </location>
</feature>
<dbReference type="Gene3D" id="1.10.30.10">
    <property type="entry name" value="High mobility group box domain"/>
    <property type="match status" value="1"/>
</dbReference>
<keyword evidence="2 3" id="KW-0539">Nucleus</keyword>
<evidence type="ECO:0000313" key="7">
    <source>
        <dbReference type="Proteomes" id="UP001054945"/>
    </source>
</evidence>
<organism evidence="6 7">
    <name type="scientific">Caerostris extrusa</name>
    <name type="common">Bark spider</name>
    <name type="synonym">Caerostris bankana</name>
    <dbReference type="NCBI Taxonomy" id="172846"/>
    <lineage>
        <taxon>Eukaryota</taxon>
        <taxon>Metazoa</taxon>
        <taxon>Ecdysozoa</taxon>
        <taxon>Arthropoda</taxon>
        <taxon>Chelicerata</taxon>
        <taxon>Arachnida</taxon>
        <taxon>Araneae</taxon>
        <taxon>Araneomorphae</taxon>
        <taxon>Entelegynae</taxon>
        <taxon>Araneoidea</taxon>
        <taxon>Araneidae</taxon>
        <taxon>Caerostris</taxon>
    </lineage>
</organism>
<protein>
    <submittedName>
        <fullName evidence="6">HMG box domain-containing protein</fullName>
    </submittedName>
</protein>
<evidence type="ECO:0000256" key="4">
    <source>
        <dbReference type="SAM" id="MobiDB-lite"/>
    </source>
</evidence>
<dbReference type="EMBL" id="BPLR01007548">
    <property type="protein sequence ID" value="GIY17798.1"/>
    <property type="molecule type" value="Genomic_DNA"/>
</dbReference>